<evidence type="ECO:0000313" key="1">
    <source>
        <dbReference type="EMBL" id="MDE8648109.1"/>
    </source>
</evidence>
<name>A0AAW6LM83_RHOSG</name>
<protein>
    <submittedName>
        <fullName evidence="1">Uncharacterized protein</fullName>
    </submittedName>
</protein>
<comment type="caution">
    <text evidence="1">The sequence shown here is derived from an EMBL/GenBank/DDBJ whole genome shotgun (WGS) entry which is preliminary data.</text>
</comment>
<evidence type="ECO:0000313" key="2">
    <source>
        <dbReference type="Proteomes" id="UP001217325"/>
    </source>
</evidence>
<accession>A0AAW6LM83</accession>
<dbReference type="EMBL" id="JARDXE010000017">
    <property type="protein sequence ID" value="MDE8648109.1"/>
    <property type="molecule type" value="Genomic_DNA"/>
</dbReference>
<sequence>METQEVSFVEIEARELNYGSIGLRFKVDGEVKFIRAVDLSYAQIKIWYSSEDRGGYTEWWPTHADTLLSVEESDEHPSK</sequence>
<dbReference type="Proteomes" id="UP001217325">
    <property type="component" value="Unassembled WGS sequence"/>
</dbReference>
<gene>
    <name evidence="1" type="ORF">PXH69_24385</name>
</gene>
<organism evidence="1 2">
    <name type="scientific">Rhodococcus qingshengii</name>
    <dbReference type="NCBI Taxonomy" id="334542"/>
    <lineage>
        <taxon>Bacteria</taxon>
        <taxon>Bacillati</taxon>
        <taxon>Actinomycetota</taxon>
        <taxon>Actinomycetes</taxon>
        <taxon>Mycobacteriales</taxon>
        <taxon>Nocardiaceae</taxon>
        <taxon>Rhodococcus</taxon>
        <taxon>Rhodococcus erythropolis group</taxon>
    </lineage>
</organism>
<proteinExistence type="predicted"/>
<dbReference type="AlphaFoldDB" id="A0AAW6LM83"/>
<reference evidence="1" key="1">
    <citation type="submission" date="2023-02" db="EMBL/GenBank/DDBJ databases">
        <title>A novel hydrolase synthesized by Rhodococcus erythropolis HQ is responsible for the detoxification of Zearalenone.</title>
        <authorList>
            <person name="Hu J."/>
            <person name="Xu J."/>
        </authorList>
    </citation>
    <scope>NUCLEOTIDE SEQUENCE</scope>
    <source>
        <strain evidence="1">HQ</strain>
    </source>
</reference>
<dbReference type="RefSeq" id="WP_275232346.1">
    <property type="nucleotide sequence ID" value="NZ_JARDXE010000017.1"/>
</dbReference>